<keyword evidence="1" id="KW-0472">Membrane</keyword>
<feature type="transmembrane region" description="Helical" evidence="1">
    <location>
        <begin position="36"/>
        <end position="56"/>
    </location>
</feature>
<gene>
    <name evidence="2" type="ORF">A3A57_01800</name>
</gene>
<dbReference type="AlphaFoldDB" id="A0A1G1WTQ4"/>
<proteinExistence type="predicted"/>
<evidence type="ECO:0000256" key="1">
    <source>
        <dbReference type="SAM" id="Phobius"/>
    </source>
</evidence>
<evidence type="ECO:0000313" key="3">
    <source>
        <dbReference type="Proteomes" id="UP000179279"/>
    </source>
</evidence>
<dbReference type="EMBL" id="MHDA01000037">
    <property type="protein sequence ID" value="OGY31108.1"/>
    <property type="molecule type" value="Genomic_DNA"/>
</dbReference>
<reference evidence="2 3" key="1">
    <citation type="journal article" date="2016" name="Nat. Commun.">
        <title>Thousands of microbial genomes shed light on interconnected biogeochemical processes in an aquifer system.</title>
        <authorList>
            <person name="Anantharaman K."/>
            <person name="Brown C.T."/>
            <person name="Hug L.A."/>
            <person name="Sharon I."/>
            <person name="Castelle C.J."/>
            <person name="Probst A.J."/>
            <person name="Thomas B.C."/>
            <person name="Singh A."/>
            <person name="Wilkins M.J."/>
            <person name="Karaoz U."/>
            <person name="Brodie E.L."/>
            <person name="Williams K.H."/>
            <person name="Hubbard S.S."/>
            <person name="Banfield J.F."/>
        </authorList>
    </citation>
    <scope>NUCLEOTIDE SEQUENCE [LARGE SCALE GENOMIC DNA]</scope>
</reference>
<name>A0A1G1WTQ4_9BACT</name>
<sequence>MAKAAPKKTSDINIDLLKAPDSKGRGGEAVHWLLNVGRYLIIITEIVALAIFILSIKLSVDKNSLKEEISNLSGQVSAQETFENEFRNTSKRFDEVKNLLGDHFESNKILAEFLGLLPKGMTLSSFRLGGDQLASEEIEFSGEFSDPKQLQTLVVSFSKSNKLVALDIKELNHPNEDNPKYTFTASALVNKLGFTKEQ</sequence>
<keyword evidence="1" id="KW-0812">Transmembrane</keyword>
<dbReference type="Proteomes" id="UP000179279">
    <property type="component" value="Unassembled WGS sequence"/>
</dbReference>
<keyword evidence="1" id="KW-1133">Transmembrane helix</keyword>
<accession>A0A1G1WTQ4</accession>
<evidence type="ECO:0000313" key="2">
    <source>
        <dbReference type="EMBL" id="OGY31108.1"/>
    </source>
</evidence>
<protein>
    <submittedName>
        <fullName evidence="2">Uncharacterized protein</fullName>
    </submittedName>
</protein>
<organism evidence="2 3">
    <name type="scientific">Candidatus Woykebacteria bacterium RIFCSPLOWO2_01_FULL_41_12</name>
    <dbReference type="NCBI Taxonomy" id="1802604"/>
    <lineage>
        <taxon>Bacteria</taxon>
        <taxon>Candidatus Woykeibacteriota</taxon>
    </lineage>
</organism>
<comment type="caution">
    <text evidence="2">The sequence shown here is derived from an EMBL/GenBank/DDBJ whole genome shotgun (WGS) entry which is preliminary data.</text>
</comment>